<proteinExistence type="predicted"/>
<dbReference type="Pfam" id="PF10030">
    <property type="entry name" value="DUF2272"/>
    <property type="match status" value="1"/>
</dbReference>
<evidence type="ECO:0000313" key="3">
    <source>
        <dbReference type="EMBL" id="OPH35615.1"/>
    </source>
</evidence>
<dbReference type="PROSITE" id="PS51257">
    <property type="entry name" value="PROKAR_LIPOPROTEIN"/>
    <property type="match status" value="1"/>
</dbReference>
<feature type="signal peptide" evidence="1">
    <location>
        <begin position="1"/>
        <end position="22"/>
    </location>
</feature>
<gene>
    <name evidence="3" type="ORF">B5J94_09480</name>
    <name evidence="4" type="ORF">NCTC7911_00287</name>
</gene>
<dbReference type="InterPro" id="IPR019262">
    <property type="entry name" value="DUF2272"/>
</dbReference>
<dbReference type="GeneID" id="302268964"/>
<protein>
    <submittedName>
        <fullName evidence="4">Uncharacterized protein conserved in bacteria</fullName>
    </submittedName>
</protein>
<evidence type="ECO:0000313" key="6">
    <source>
        <dbReference type="Proteomes" id="UP000254107"/>
    </source>
</evidence>
<dbReference type="RefSeq" id="WP_079364093.1">
    <property type="nucleotide sequence ID" value="NZ_MXAN01000064.1"/>
</dbReference>
<reference evidence="4 6" key="3">
    <citation type="submission" date="2018-06" db="EMBL/GenBank/DDBJ databases">
        <authorList>
            <consortium name="Pathogen Informatics"/>
            <person name="Doyle S."/>
        </authorList>
    </citation>
    <scope>NUCLEOTIDE SEQUENCE [LARGE SCALE GENOMIC DNA]</scope>
    <source>
        <strain evidence="4 6">NCTC7911</strain>
    </source>
</reference>
<dbReference type="Proteomes" id="UP000254107">
    <property type="component" value="Unassembled WGS sequence"/>
</dbReference>
<dbReference type="AlphaFoldDB" id="A0A1V4GSL0"/>
<feature type="chain" id="PRO_5044566795" evidence="1">
    <location>
        <begin position="23"/>
        <end position="293"/>
    </location>
</feature>
<name>A0A1V4GSL0_MORLA</name>
<organism evidence="3 5">
    <name type="scientific">Moraxella lacunata</name>
    <dbReference type="NCBI Taxonomy" id="477"/>
    <lineage>
        <taxon>Bacteria</taxon>
        <taxon>Pseudomonadati</taxon>
        <taxon>Pseudomonadota</taxon>
        <taxon>Gammaproteobacteria</taxon>
        <taxon>Moraxellales</taxon>
        <taxon>Moraxellaceae</taxon>
        <taxon>Moraxella</taxon>
    </lineage>
</organism>
<evidence type="ECO:0000313" key="5">
    <source>
        <dbReference type="Proteomes" id="UP000191025"/>
    </source>
</evidence>
<dbReference type="EMBL" id="UGQC01000001">
    <property type="protein sequence ID" value="STY98919.1"/>
    <property type="molecule type" value="Genomic_DNA"/>
</dbReference>
<reference evidence="5" key="1">
    <citation type="submission" date="2017-03" db="EMBL/GenBank/DDBJ databases">
        <title>Draft genome sequence of Moraxella equi CCUG 4950T type strain.</title>
        <authorList>
            <person name="Salva-Serra F."/>
            <person name="Engstrom-Jakobsson H."/>
            <person name="Thorell K."/>
            <person name="Jaen-Luchoro D."/>
            <person name="Gonzales-Siles L."/>
            <person name="Karlsson R."/>
            <person name="Yazdan S."/>
            <person name="Boulund F."/>
            <person name="Johnning A."/>
            <person name="Engstrand L."/>
            <person name="Kristiansson E."/>
            <person name="Moore E."/>
        </authorList>
    </citation>
    <scope>NUCLEOTIDE SEQUENCE [LARGE SCALE GENOMIC DNA]</scope>
    <source>
        <strain evidence="5">CCUG 4441</strain>
    </source>
</reference>
<dbReference type="EMBL" id="MXAN01000064">
    <property type="protein sequence ID" value="OPH35615.1"/>
    <property type="molecule type" value="Genomic_DNA"/>
</dbReference>
<accession>A0A1V4GSL0</accession>
<dbReference type="Proteomes" id="UP000191025">
    <property type="component" value="Unassembled WGS sequence"/>
</dbReference>
<dbReference type="PIRSF" id="PIRSF028415">
    <property type="entry name" value="UCP028415"/>
    <property type="match status" value="1"/>
</dbReference>
<feature type="domain" description="DUF2272" evidence="2">
    <location>
        <begin position="87"/>
        <end position="289"/>
    </location>
</feature>
<evidence type="ECO:0000256" key="1">
    <source>
        <dbReference type="SAM" id="SignalP"/>
    </source>
</evidence>
<keyword evidence="6" id="KW-1185">Reference proteome</keyword>
<evidence type="ECO:0000313" key="4">
    <source>
        <dbReference type="EMBL" id="STY98919.1"/>
    </source>
</evidence>
<reference evidence="3" key="2">
    <citation type="submission" date="2017-03" db="EMBL/GenBank/DDBJ databases">
        <authorList>
            <person name="Afonso C.L."/>
            <person name="Miller P.J."/>
            <person name="Scott M.A."/>
            <person name="Spackman E."/>
            <person name="Goraichik I."/>
            <person name="Dimitrov K.M."/>
            <person name="Suarez D.L."/>
            <person name="Swayne D.E."/>
        </authorList>
    </citation>
    <scope>NUCLEOTIDE SEQUENCE</scope>
    <source>
        <strain evidence="3">CCUG 4441</strain>
    </source>
</reference>
<dbReference type="InterPro" id="IPR014545">
    <property type="entry name" value="UCP028415"/>
</dbReference>
<sequence length="293" mass="32781">MPKLLPLLCTALALSACVSTHTSQNNSQGNLWQSPTPTFAPHTPKAERIAQIALREHKAWGEPFITTNGQIAKYSHYESENARLTDGSRAWERVVAYWRDSGALARLDRALPYERCDKADRGENASTNICRAFASDVAWSAGFVSYVMRQAGVDFYVSPRHFDYIATSWQGVGDYRTADPLANPLKQGDMLCYVRSYGRELIGSYQALDEYLADNGRGLPAHCDIVVKTDKENQEIWLIGGNVLHTVMLRKMPMDDDGNVILPAPSEIECNPNHETACNFNRQNWVVALVLQE</sequence>
<evidence type="ECO:0000259" key="2">
    <source>
        <dbReference type="Pfam" id="PF10030"/>
    </source>
</evidence>
<keyword evidence="1" id="KW-0732">Signal</keyword>